<organism evidence="13 14">
    <name type="scientific">Prevotella histicola JCM 15637 = DNF00424</name>
    <dbReference type="NCBI Taxonomy" id="1236504"/>
    <lineage>
        <taxon>Bacteria</taxon>
        <taxon>Pseudomonadati</taxon>
        <taxon>Bacteroidota</taxon>
        <taxon>Bacteroidia</taxon>
        <taxon>Bacteroidales</taxon>
        <taxon>Prevotellaceae</taxon>
        <taxon>Prevotella</taxon>
    </lineage>
</organism>
<comment type="similarity">
    <text evidence="8 9">Belongs to the TonB-dependent receptor family.</text>
</comment>
<keyword evidence="10" id="KW-1133">Transmembrane helix</keyword>
<dbReference type="GO" id="GO:0044718">
    <property type="term" value="P:siderophore transmembrane transport"/>
    <property type="evidence" value="ECO:0007669"/>
    <property type="project" value="TreeGrafter"/>
</dbReference>
<keyword evidence="3 8" id="KW-1134">Transmembrane beta strand</keyword>
<evidence type="ECO:0000256" key="4">
    <source>
        <dbReference type="ARBA" id="ARBA00022692"/>
    </source>
</evidence>
<keyword evidence="6 8" id="KW-0472">Membrane</keyword>
<sequence>MGRAVTISKIYRTCLNLKQFKMIKKRTVKQILCKSAFVFAATFVLSLPTYARHENEVKVNTEANIKGRVVDSKTQHPLSHASVLVLGTVITTTTDADGHFMLRNLPVGKVIVEVRSAGYRAYKQEVTTQKNNTHELNVMLKPDDIALDEVVVSANRSQTLRRESPVVVNVLDTKLLESTHSTTLVQGLNFQPGVRTEDNCTNCGFSQVRINGLDGHYSQILIDSRPVFTALQGVYGLEQIPSNMVQRVEIVRGGGSALFGASAIGGTINIITKEPSENSADVAHTITGATNGSTAFDNNTTGNLSVVTTNNRAGFYLYGQSRHRAAYDRDGDGYTDLPTLDNKTVGLSSFFRLTDYSKITLKYHGLKEYRRGGNKLYLPAHEANIAEQIEHTINGGSLGYDLFSLNGKGHFSAYASFQNVDRKSYYGGLGELATAADGLKALNEAYKLGLNLDMSEDDAATLPANQQQTLADAQAYDKAQRAYNLTHNINYIAGAQYVHNFDRLWFMPSSLVVGAEYSYDRIKDHSLGYNSLMEQRVNIGSFFAQNEWKNNHWGLLLGGRLDKHNLISHLIFSPRVNLRYNPTPNTNFRLTYAGGFRAPQAFDEDLHTRIADGDRVKITLAKDLKEERSHSFSASADLYKSFGTVQTNVLIEGFYTRLNNMFATRKLADDVIIDGARVEERFNSNGATVYGINLEGKASLSSWAQLQAGFTWQSSRYRTPEEWDDDAAPEFKTTKRLLRTPNTYGYFTLTVHPSIDFALSLSGVYTGRMYVGHPKGGSERTNDFAIIEHTPAFLTLNLKLAYNFYITKQVKFEASAGVQNMLDAYQKDLDKGASRASDYVYGPTQPRSLFLGVKFSY</sequence>
<keyword evidence="13" id="KW-0675">Receptor</keyword>
<accession>A0AAW3FCL2</accession>
<keyword evidence="2 8" id="KW-0813">Transport</keyword>
<feature type="transmembrane region" description="Helical" evidence="10">
    <location>
        <begin position="31"/>
        <end position="51"/>
    </location>
</feature>
<evidence type="ECO:0000256" key="10">
    <source>
        <dbReference type="SAM" id="Phobius"/>
    </source>
</evidence>
<evidence type="ECO:0000259" key="11">
    <source>
        <dbReference type="Pfam" id="PF00593"/>
    </source>
</evidence>
<reference evidence="13 14" key="1">
    <citation type="submission" date="2014-07" db="EMBL/GenBank/DDBJ databases">
        <authorList>
            <person name="McCorrison J."/>
            <person name="Sanka R."/>
            <person name="Torralba M."/>
            <person name="Gillis M."/>
            <person name="Haft D.H."/>
            <person name="Methe B."/>
            <person name="Sutton G."/>
            <person name="Nelson K.E."/>
        </authorList>
    </citation>
    <scope>NUCLEOTIDE SEQUENCE [LARGE SCALE GENOMIC DNA]</scope>
    <source>
        <strain evidence="13 14">DNF00424</strain>
    </source>
</reference>
<feature type="domain" description="TonB-dependent receptor-like beta-barrel" evidence="11">
    <location>
        <begin position="394"/>
        <end position="820"/>
    </location>
</feature>
<dbReference type="PANTHER" id="PTHR30069:SF57">
    <property type="entry name" value="TONB-DEPENDENT RECEPTOR"/>
    <property type="match status" value="1"/>
</dbReference>
<dbReference type="Gene3D" id="2.40.170.20">
    <property type="entry name" value="TonB-dependent receptor, beta-barrel domain"/>
    <property type="match status" value="1"/>
</dbReference>
<evidence type="ECO:0000256" key="5">
    <source>
        <dbReference type="ARBA" id="ARBA00023077"/>
    </source>
</evidence>
<dbReference type="PANTHER" id="PTHR30069">
    <property type="entry name" value="TONB-DEPENDENT OUTER MEMBRANE RECEPTOR"/>
    <property type="match status" value="1"/>
</dbReference>
<evidence type="ECO:0000256" key="7">
    <source>
        <dbReference type="ARBA" id="ARBA00023237"/>
    </source>
</evidence>
<comment type="subcellular location">
    <subcellularLocation>
        <location evidence="1 8">Cell outer membrane</location>
        <topology evidence="1 8">Multi-pass membrane protein</topology>
    </subcellularLocation>
</comment>
<keyword evidence="5 9" id="KW-0798">TonB box</keyword>
<proteinExistence type="inferred from homology"/>
<keyword evidence="7 8" id="KW-0998">Cell outer membrane</keyword>
<dbReference type="Gene3D" id="2.60.40.1120">
    <property type="entry name" value="Carboxypeptidase-like, regulatory domain"/>
    <property type="match status" value="1"/>
</dbReference>
<evidence type="ECO:0000256" key="6">
    <source>
        <dbReference type="ARBA" id="ARBA00023136"/>
    </source>
</evidence>
<dbReference type="Proteomes" id="UP000029533">
    <property type="component" value="Unassembled WGS sequence"/>
</dbReference>
<dbReference type="Pfam" id="PF13715">
    <property type="entry name" value="CarbopepD_reg_2"/>
    <property type="match status" value="1"/>
</dbReference>
<name>A0AAW3FCL2_9BACT</name>
<keyword evidence="4 8" id="KW-0812">Transmembrane</keyword>
<dbReference type="SUPFAM" id="SSF56935">
    <property type="entry name" value="Porins"/>
    <property type="match status" value="1"/>
</dbReference>
<dbReference type="AlphaFoldDB" id="A0AAW3FCL2"/>
<dbReference type="InterPro" id="IPR000531">
    <property type="entry name" value="Beta-barrel_TonB"/>
</dbReference>
<comment type="caution">
    <text evidence="13">The sequence shown here is derived from an EMBL/GenBank/DDBJ whole genome shotgun (WGS) entry which is preliminary data.</text>
</comment>
<dbReference type="PROSITE" id="PS52016">
    <property type="entry name" value="TONB_DEPENDENT_REC_3"/>
    <property type="match status" value="1"/>
</dbReference>
<dbReference type="GO" id="GO:0015344">
    <property type="term" value="F:siderophore uptake transmembrane transporter activity"/>
    <property type="evidence" value="ECO:0007669"/>
    <property type="project" value="TreeGrafter"/>
</dbReference>
<dbReference type="SUPFAM" id="SSF49464">
    <property type="entry name" value="Carboxypeptidase regulatory domain-like"/>
    <property type="match status" value="1"/>
</dbReference>
<gene>
    <name evidence="13" type="ORF">HMPREF2132_10250</name>
</gene>
<dbReference type="Gene3D" id="2.170.130.10">
    <property type="entry name" value="TonB-dependent receptor, plug domain"/>
    <property type="match status" value="1"/>
</dbReference>
<evidence type="ECO:0000256" key="3">
    <source>
        <dbReference type="ARBA" id="ARBA00022452"/>
    </source>
</evidence>
<dbReference type="Pfam" id="PF00593">
    <property type="entry name" value="TonB_dep_Rec_b-barrel"/>
    <property type="match status" value="1"/>
</dbReference>
<dbReference type="GO" id="GO:0009279">
    <property type="term" value="C:cell outer membrane"/>
    <property type="evidence" value="ECO:0007669"/>
    <property type="project" value="UniProtKB-SubCell"/>
</dbReference>
<evidence type="ECO:0000313" key="14">
    <source>
        <dbReference type="Proteomes" id="UP000029533"/>
    </source>
</evidence>
<evidence type="ECO:0000256" key="8">
    <source>
        <dbReference type="PROSITE-ProRule" id="PRU01360"/>
    </source>
</evidence>
<dbReference type="InterPro" id="IPR039426">
    <property type="entry name" value="TonB-dep_rcpt-like"/>
</dbReference>
<dbReference type="InterPro" id="IPR008969">
    <property type="entry name" value="CarboxyPept-like_regulatory"/>
</dbReference>
<protein>
    <submittedName>
        <fullName evidence="13">TonB-dependent receptor</fullName>
    </submittedName>
</protein>
<evidence type="ECO:0000259" key="12">
    <source>
        <dbReference type="Pfam" id="PF07715"/>
    </source>
</evidence>
<evidence type="ECO:0000256" key="1">
    <source>
        <dbReference type="ARBA" id="ARBA00004571"/>
    </source>
</evidence>
<dbReference type="InterPro" id="IPR012910">
    <property type="entry name" value="Plug_dom"/>
</dbReference>
<dbReference type="InterPro" id="IPR037066">
    <property type="entry name" value="Plug_dom_sf"/>
</dbReference>
<evidence type="ECO:0000313" key="13">
    <source>
        <dbReference type="EMBL" id="KGF25210.1"/>
    </source>
</evidence>
<dbReference type="EMBL" id="JRNJ01000098">
    <property type="protein sequence ID" value="KGF25210.1"/>
    <property type="molecule type" value="Genomic_DNA"/>
</dbReference>
<evidence type="ECO:0000256" key="2">
    <source>
        <dbReference type="ARBA" id="ARBA00022448"/>
    </source>
</evidence>
<feature type="domain" description="TonB-dependent receptor plug" evidence="12">
    <location>
        <begin position="162"/>
        <end position="267"/>
    </location>
</feature>
<evidence type="ECO:0000256" key="9">
    <source>
        <dbReference type="RuleBase" id="RU003357"/>
    </source>
</evidence>
<dbReference type="InterPro" id="IPR036942">
    <property type="entry name" value="Beta-barrel_TonB_sf"/>
</dbReference>
<dbReference type="Pfam" id="PF07715">
    <property type="entry name" value="Plug"/>
    <property type="match status" value="1"/>
</dbReference>